<dbReference type="GO" id="GO:0000139">
    <property type="term" value="C:Golgi membrane"/>
    <property type="evidence" value="ECO:0007669"/>
    <property type="project" value="TreeGrafter"/>
</dbReference>
<keyword evidence="5 7" id="KW-1133">Transmembrane helix</keyword>
<feature type="transmembrane region" description="Helical" evidence="7">
    <location>
        <begin position="130"/>
        <end position="146"/>
    </location>
</feature>
<keyword evidence="4 7" id="KW-0812">Transmembrane</keyword>
<feature type="transmembrane region" description="Helical" evidence="7">
    <location>
        <begin position="7"/>
        <end position="23"/>
    </location>
</feature>
<accession>A0A7S0QTJ5</accession>
<evidence type="ECO:0000313" key="8">
    <source>
        <dbReference type="EMBL" id="CAD8647661.1"/>
    </source>
</evidence>
<sequence length="326" mass="34664">MANAVQLLIGAGGIYGAFIYYGVLQEGIYNYVGKDGSKFNFTLFLLLLECSANVLVGLVGYLVTGGTKGLPQDMFALTGGTQIAAKFLTNAAMATGVSFPTQALAKSGKMIPVMIGGLVLGGRKYSMREYLQVAAIVGGTAIFNLAKGKGGGKSSSALGFLCLVGSLVCDGITGGCQDGLKEKARKKGLKAKPYDMMLWTNFYMMLYMLVASILTGEFFTGYSWTMANPSVLKDILYFSACSAVGQSFIFFVVSVFDPLVCTTITTTRKIGSVLSSILIYGHSMSMQRWFGVALAVVGILGELESKLFNSKSKKLPHAHPKPIHAA</sequence>
<evidence type="ECO:0000256" key="6">
    <source>
        <dbReference type="ARBA" id="ARBA00023136"/>
    </source>
</evidence>
<evidence type="ECO:0000256" key="3">
    <source>
        <dbReference type="ARBA" id="ARBA00022448"/>
    </source>
</evidence>
<evidence type="ECO:0000256" key="5">
    <source>
        <dbReference type="ARBA" id="ARBA00022989"/>
    </source>
</evidence>
<evidence type="ECO:0000256" key="7">
    <source>
        <dbReference type="SAM" id="Phobius"/>
    </source>
</evidence>
<dbReference type="EMBL" id="HBFA01000493">
    <property type="protein sequence ID" value="CAD8647661.1"/>
    <property type="molecule type" value="Transcribed_RNA"/>
</dbReference>
<feature type="transmembrane region" description="Helical" evidence="7">
    <location>
        <begin position="196"/>
        <end position="215"/>
    </location>
</feature>
<dbReference type="AlphaFoldDB" id="A0A7S0QTJ5"/>
<dbReference type="PANTHER" id="PTHR10778:SF18">
    <property type="entry name" value="SUGAR PHOSPHATE TRANSPORTER DOMAIN-CONTAINING PROTEIN"/>
    <property type="match status" value="1"/>
</dbReference>
<dbReference type="PANTHER" id="PTHR10778">
    <property type="entry name" value="SOLUTE CARRIER FAMILY 35 MEMBER B"/>
    <property type="match status" value="1"/>
</dbReference>
<dbReference type="GO" id="GO:0005789">
    <property type="term" value="C:endoplasmic reticulum membrane"/>
    <property type="evidence" value="ECO:0007669"/>
    <property type="project" value="TreeGrafter"/>
</dbReference>
<dbReference type="SUPFAM" id="SSF103481">
    <property type="entry name" value="Multidrug resistance efflux transporter EmrE"/>
    <property type="match status" value="1"/>
</dbReference>
<keyword evidence="6 7" id="KW-0472">Membrane</keyword>
<dbReference type="Pfam" id="PF08449">
    <property type="entry name" value="UAA"/>
    <property type="match status" value="1"/>
</dbReference>
<comment type="subcellular location">
    <subcellularLocation>
        <location evidence="1">Membrane</location>
        <topology evidence="1">Multi-pass membrane protein</topology>
    </subcellularLocation>
</comment>
<dbReference type="InterPro" id="IPR013657">
    <property type="entry name" value="SCL35B1-4/HUT1"/>
</dbReference>
<name>A0A7S0QTJ5_9CHLO</name>
<feature type="transmembrane region" description="Helical" evidence="7">
    <location>
        <begin position="158"/>
        <end position="176"/>
    </location>
</feature>
<protein>
    <submittedName>
        <fullName evidence="8">Uncharacterized protein</fullName>
    </submittedName>
</protein>
<evidence type="ECO:0000256" key="4">
    <source>
        <dbReference type="ARBA" id="ARBA00022692"/>
    </source>
</evidence>
<evidence type="ECO:0000256" key="2">
    <source>
        <dbReference type="ARBA" id="ARBA00008349"/>
    </source>
</evidence>
<dbReference type="InterPro" id="IPR037185">
    <property type="entry name" value="EmrE-like"/>
</dbReference>
<reference evidence="8" key="1">
    <citation type="submission" date="2021-01" db="EMBL/GenBank/DDBJ databases">
        <authorList>
            <person name="Corre E."/>
            <person name="Pelletier E."/>
            <person name="Niang G."/>
            <person name="Scheremetjew M."/>
            <person name="Finn R."/>
            <person name="Kale V."/>
            <person name="Holt S."/>
            <person name="Cochrane G."/>
            <person name="Meng A."/>
            <person name="Brown T."/>
            <person name="Cohen L."/>
        </authorList>
    </citation>
    <scope>NUCLEOTIDE SEQUENCE</scope>
    <source>
        <strain evidence="8">CCMP722</strain>
    </source>
</reference>
<organism evidence="8">
    <name type="scientific">Pyramimonas obovata</name>
    <dbReference type="NCBI Taxonomy" id="1411642"/>
    <lineage>
        <taxon>Eukaryota</taxon>
        <taxon>Viridiplantae</taxon>
        <taxon>Chlorophyta</taxon>
        <taxon>Pyramimonadophyceae</taxon>
        <taxon>Pyramimonadales</taxon>
        <taxon>Pyramimonadaceae</taxon>
        <taxon>Pyramimonas</taxon>
        <taxon>Pyramimonas incertae sedis</taxon>
    </lineage>
</organism>
<dbReference type="GO" id="GO:0005460">
    <property type="term" value="F:UDP-glucose transmembrane transporter activity"/>
    <property type="evidence" value="ECO:0007669"/>
    <property type="project" value="TreeGrafter"/>
</dbReference>
<keyword evidence="3" id="KW-0813">Transport</keyword>
<dbReference type="GO" id="GO:0005459">
    <property type="term" value="F:UDP-galactose transmembrane transporter activity"/>
    <property type="evidence" value="ECO:0007669"/>
    <property type="project" value="TreeGrafter"/>
</dbReference>
<gene>
    <name evidence="8" type="ORF">POBO1169_LOCUS217</name>
</gene>
<comment type="similarity">
    <text evidence="2">Belongs to the nucleotide-sugar transporter family. UDP-galactose:UMP antiporter (TC 2.A.7.11) subfamily.</text>
</comment>
<feature type="transmembrane region" description="Helical" evidence="7">
    <location>
        <begin position="235"/>
        <end position="256"/>
    </location>
</feature>
<proteinExistence type="inferred from homology"/>
<evidence type="ECO:0000256" key="1">
    <source>
        <dbReference type="ARBA" id="ARBA00004141"/>
    </source>
</evidence>
<feature type="transmembrane region" description="Helical" evidence="7">
    <location>
        <begin position="43"/>
        <end position="64"/>
    </location>
</feature>